<evidence type="ECO:0000313" key="8">
    <source>
        <dbReference type="RefSeq" id="XP_035669963.1"/>
    </source>
</evidence>
<feature type="compositionally biased region" description="Polar residues" evidence="5">
    <location>
        <begin position="2014"/>
        <end position="2026"/>
    </location>
</feature>
<dbReference type="OrthoDB" id="5918429at2759"/>
<evidence type="ECO:0000256" key="5">
    <source>
        <dbReference type="SAM" id="MobiDB-lite"/>
    </source>
</evidence>
<dbReference type="Pfam" id="PF00514">
    <property type="entry name" value="Arm"/>
    <property type="match status" value="1"/>
</dbReference>
<feature type="compositionally biased region" description="Polar residues" evidence="5">
    <location>
        <begin position="1337"/>
        <end position="1346"/>
    </location>
</feature>
<feature type="compositionally biased region" description="Basic and acidic residues" evidence="5">
    <location>
        <begin position="2626"/>
        <end position="2645"/>
    </location>
</feature>
<dbReference type="GO" id="GO:0045295">
    <property type="term" value="F:gamma-catenin binding"/>
    <property type="evidence" value="ECO:0000318"/>
    <property type="project" value="GO_Central"/>
</dbReference>
<feature type="compositionally biased region" description="Basic and acidic residues" evidence="5">
    <location>
        <begin position="1497"/>
        <end position="1521"/>
    </location>
</feature>
<evidence type="ECO:0000256" key="3">
    <source>
        <dbReference type="ARBA" id="ARBA00023054"/>
    </source>
</evidence>
<protein>
    <submittedName>
        <fullName evidence="8">Adenomatous polyposis coli protein-like isoform X1</fullName>
    </submittedName>
</protein>
<comment type="similarity">
    <text evidence="1">Belongs to the adenomatous polyposis coli (APC) family.</text>
</comment>
<feature type="compositionally biased region" description="Polar residues" evidence="5">
    <location>
        <begin position="1075"/>
        <end position="1087"/>
    </location>
</feature>
<feature type="region of interest" description="Disordered" evidence="5">
    <location>
        <begin position="1287"/>
        <end position="1692"/>
    </location>
</feature>
<feature type="compositionally biased region" description="Low complexity" evidence="5">
    <location>
        <begin position="1122"/>
        <end position="1131"/>
    </location>
</feature>
<dbReference type="GO" id="GO:0016055">
    <property type="term" value="P:Wnt signaling pathway"/>
    <property type="evidence" value="ECO:0007669"/>
    <property type="project" value="UniProtKB-KW"/>
</dbReference>
<feature type="compositionally biased region" description="Polar residues" evidence="5">
    <location>
        <begin position="2140"/>
        <end position="2171"/>
    </location>
</feature>
<feature type="region of interest" description="Disordered" evidence="5">
    <location>
        <begin position="129"/>
        <end position="165"/>
    </location>
</feature>
<dbReference type="FunFam" id="1.10.287.450:FF:000001">
    <property type="entry name" value="adenomatous polyposis coli protein isoform X1"/>
    <property type="match status" value="1"/>
</dbReference>
<dbReference type="GO" id="GO:0090090">
    <property type="term" value="P:negative regulation of canonical Wnt signaling pathway"/>
    <property type="evidence" value="ECO:0000318"/>
    <property type="project" value="GO_Central"/>
</dbReference>
<dbReference type="InterPro" id="IPR009224">
    <property type="entry name" value="SAMP"/>
</dbReference>
<feature type="compositionally biased region" description="Basic and acidic residues" evidence="5">
    <location>
        <begin position="2243"/>
        <end position="2255"/>
    </location>
</feature>
<feature type="compositionally biased region" description="Polar residues" evidence="5">
    <location>
        <begin position="2041"/>
        <end position="2059"/>
    </location>
</feature>
<feature type="region of interest" description="Disordered" evidence="5">
    <location>
        <begin position="928"/>
        <end position="971"/>
    </location>
</feature>
<feature type="region of interest" description="Disordered" evidence="5">
    <location>
        <begin position="3062"/>
        <end position="3205"/>
    </location>
</feature>
<feature type="compositionally biased region" description="Polar residues" evidence="5">
    <location>
        <begin position="1846"/>
        <end position="1862"/>
    </location>
</feature>
<feature type="coiled-coil region" evidence="4">
    <location>
        <begin position="44"/>
        <end position="78"/>
    </location>
</feature>
<feature type="compositionally biased region" description="Basic and acidic residues" evidence="5">
    <location>
        <begin position="2511"/>
        <end position="2522"/>
    </location>
</feature>
<dbReference type="Pfam" id="PF18797">
    <property type="entry name" value="APC_rep"/>
    <property type="match status" value="1"/>
</dbReference>
<evidence type="ECO:0000259" key="6">
    <source>
        <dbReference type="Pfam" id="PF16689"/>
    </source>
</evidence>
<dbReference type="InterPro" id="IPR000225">
    <property type="entry name" value="Armadillo"/>
</dbReference>
<dbReference type="Pfam" id="PF16629">
    <property type="entry name" value="Arm_APC_u3"/>
    <property type="match status" value="1"/>
</dbReference>
<feature type="compositionally biased region" description="Acidic residues" evidence="5">
    <location>
        <begin position="1743"/>
        <end position="1752"/>
    </location>
</feature>
<feature type="compositionally biased region" description="Basic and acidic residues" evidence="5">
    <location>
        <begin position="1882"/>
        <end position="1892"/>
    </location>
</feature>
<feature type="compositionally biased region" description="Low complexity" evidence="5">
    <location>
        <begin position="1598"/>
        <end position="1617"/>
    </location>
</feature>
<dbReference type="Pfam" id="PF05924">
    <property type="entry name" value="SAMP"/>
    <property type="match status" value="1"/>
</dbReference>
<feature type="region of interest" description="Disordered" evidence="5">
    <location>
        <begin position="2191"/>
        <end position="2255"/>
    </location>
</feature>
<feature type="compositionally biased region" description="Polar residues" evidence="5">
    <location>
        <begin position="1437"/>
        <end position="1452"/>
    </location>
</feature>
<dbReference type="InterPro" id="IPR036149">
    <property type="entry name" value="APC_N_sf"/>
</dbReference>
<dbReference type="Gene3D" id="1.25.10.10">
    <property type="entry name" value="Leucine-rich Repeat Variant"/>
    <property type="match status" value="1"/>
</dbReference>
<feature type="compositionally biased region" description="Polar residues" evidence="5">
    <location>
        <begin position="1975"/>
        <end position="2001"/>
    </location>
</feature>
<feature type="compositionally biased region" description="Polar residues" evidence="5">
    <location>
        <begin position="2607"/>
        <end position="2625"/>
    </location>
</feature>
<feature type="compositionally biased region" description="Low complexity" evidence="5">
    <location>
        <begin position="1632"/>
        <end position="1647"/>
    </location>
</feature>
<feature type="compositionally biased region" description="Low complexity" evidence="5">
    <location>
        <begin position="2454"/>
        <end position="2465"/>
    </location>
</feature>
<dbReference type="InterPro" id="IPR016024">
    <property type="entry name" value="ARM-type_fold"/>
</dbReference>
<feature type="compositionally biased region" description="Basic and acidic residues" evidence="5">
    <location>
        <begin position="2002"/>
        <end position="2011"/>
    </location>
</feature>
<dbReference type="Pfam" id="PF16689">
    <property type="entry name" value="APC_N_CC"/>
    <property type="match status" value="1"/>
</dbReference>
<dbReference type="Gene3D" id="1.10.287.450">
    <property type="entry name" value="Helix hairpin bin"/>
    <property type="match status" value="1"/>
</dbReference>
<dbReference type="InterPro" id="IPR011989">
    <property type="entry name" value="ARM-like"/>
</dbReference>
<accession>A0A9J7KTF6</accession>
<feature type="compositionally biased region" description="Polar residues" evidence="5">
    <location>
        <begin position="2193"/>
        <end position="2203"/>
    </location>
</feature>
<feature type="compositionally biased region" description="Polar residues" evidence="5">
    <location>
        <begin position="986"/>
        <end position="1001"/>
    </location>
</feature>
<feature type="compositionally biased region" description="Polar residues" evidence="5">
    <location>
        <begin position="2071"/>
        <end position="2082"/>
    </location>
</feature>
<gene>
    <name evidence="8" type="primary">LOC118411611</name>
</gene>
<feature type="compositionally biased region" description="Polar residues" evidence="5">
    <location>
        <begin position="1663"/>
        <end position="1685"/>
    </location>
</feature>
<dbReference type="GO" id="GO:0016477">
    <property type="term" value="P:cell migration"/>
    <property type="evidence" value="ECO:0000318"/>
    <property type="project" value="GO_Central"/>
</dbReference>
<evidence type="ECO:0000256" key="1">
    <source>
        <dbReference type="ARBA" id="ARBA00009051"/>
    </source>
</evidence>
<evidence type="ECO:0000313" key="7">
    <source>
        <dbReference type="Proteomes" id="UP000001554"/>
    </source>
</evidence>
<dbReference type="InterPro" id="IPR026831">
    <property type="entry name" value="APC_dom"/>
</dbReference>
<feature type="compositionally biased region" description="Low complexity" evidence="5">
    <location>
        <begin position="2795"/>
        <end position="2820"/>
    </location>
</feature>
<feature type="compositionally biased region" description="Basic and acidic residues" evidence="5">
    <location>
        <begin position="2113"/>
        <end position="2123"/>
    </location>
</feature>
<reference evidence="7" key="1">
    <citation type="journal article" date="2020" name="Nat. Ecol. Evol.">
        <title>Deeply conserved synteny resolves early events in vertebrate evolution.</title>
        <authorList>
            <person name="Simakov O."/>
            <person name="Marletaz F."/>
            <person name="Yue J.X."/>
            <person name="O'Connell B."/>
            <person name="Jenkins J."/>
            <person name="Brandt A."/>
            <person name="Calef R."/>
            <person name="Tung C.H."/>
            <person name="Huang T.K."/>
            <person name="Schmutz J."/>
            <person name="Satoh N."/>
            <person name="Yu J.K."/>
            <person name="Putnam N.H."/>
            <person name="Green R.E."/>
            <person name="Rokhsar D.S."/>
        </authorList>
    </citation>
    <scope>NUCLEOTIDE SEQUENCE [LARGE SCALE GENOMIC DNA]</scope>
    <source>
        <strain evidence="7">S238N-H82</strain>
    </source>
</reference>
<keyword evidence="2" id="KW-0879">Wnt signaling pathway</keyword>
<dbReference type="GO" id="GO:0030877">
    <property type="term" value="C:beta-catenin destruction complex"/>
    <property type="evidence" value="ECO:0000318"/>
    <property type="project" value="GO_Central"/>
</dbReference>
<dbReference type="GO" id="GO:0001708">
    <property type="term" value="P:cell fate specification"/>
    <property type="evidence" value="ECO:0000318"/>
    <property type="project" value="GO_Central"/>
</dbReference>
<feature type="compositionally biased region" description="Polar residues" evidence="5">
    <location>
        <begin position="2744"/>
        <end position="2762"/>
    </location>
</feature>
<dbReference type="GeneID" id="118411611"/>
<dbReference type="SUPFAM" id="SSF58050">
    <property type="entry name" value="N-terminal coiled coil domain from apc"/>
    <property type="match status" value="1"/>
</dbReference>
<feature type="compositionally biased region" description="Polar residues" evidence="5">
    <location>
        <begin position="2590"/>
        <end position="2600"/>
    </location>
</feature>
<dbReference type="GO" id="GO:0016342">
    <property type="term" value="C:catenin complex"/>
    <property type="evidence" value="ECO:0000318"/>
    <property type="project" value="GO_Central"/>
</dbReference>
<feature type="compositionally biased region" description="Low complexity" evidence="5">
    <location>
        <begin position="3127"/>
        <end position="3142"/>
    </location>
</feature>
<dbReference type="InterPro" id="IPR032038">
    <property type="entry name" value="APC_N"/>
</dbReference>
<dbReference type="PANTHER" id="PTHR12607:SF12">
    <property type="entry name" value="APC-LIKE, ISOFORM A-RELATED"/>
    <property type="match status" value="1"/>
</dbReference>
<keyword evidence="3 4" id="KW-0175">Coiled coil</keyword>
<dbReference type="RefSeq" id="XP_035669963.1">
    <property type="nucleotide sequence ID" value="XM_035814070.1"/>
</dbReference>
<dbReference type="GO" id="GO:0007026">
    <property type="term" value="P:negative regulation of microtubule depolymerization"/>
    <property type="evidence" value="ECO:0000318"/>
    <property type="project" value="GO_Central"/>
</dbReference>
<feature type="compositionally biased region" description="Basic and acidic residues" evidence="5">
    <location>
        <begin position="2478"/>
        <end position="2495"/>
    </location>
</feature>
<feature type="region of interest" description="Disordered" evidence="5">
    <location>
        <begin position="984"/>
        <end position="1131"/>
    </location>
</feature>
<dbReference type="FunFam" id="1.25.10.10:FF:000305">
    <property type="entry name" value="Adenomatous polyposis coli"/>
    <property type="match status" value="1"/>
</dbReference>
<feature type="compositionally biased region" description="Polar residues" evidence="5">
    <location>
        <begin position="2353"/>
        <end position="2363"/>
    </location>
</feature>
<feature type="compositionally biased region" description="Basic and acidic residues" evidence="5">
    <location>
        <begin position="3062"/>
        <end position="3089"/>
    </location>
</feature>
<keyword evidence="7" id="KW-1185">Reference proteome</keyword>
<dbReference type="GO" id="GO:0008017">
    <property type="term" value="F:microtubule binding"/>
    <property type="evidence" value="ECO:0000318"/>
    <property type="project" value="GO_Central"/>
</dbReference>
<feature type="compositionally biased region" description="Basic and acidic residues" evidence="5">
    <location>
        <begin position="2854"/>
        <end position="2864"/>
    </location>
</feature>
<feature type="compositionally biased region" description="Low complexity" evidence="5">
    <location>
        <begin position="1928"/>
        <end position="1940"/>
    </location>
</feature>
<dbReference type="KEGG" id="bfo:118411611"/>
<evidence type="ECO:0000256" key="2">
    <source>
        <dbReference type="ARBA" id="ARBA00022687"/>
    </source>
</evidence>
<feature type="compositionally biased region" description="Acidic residues" evidence="5">
    <location>
        <begin position="2942"/>
        <end position="2955"/>
    </location>
</feature>
<dbReference type="SUPFAM" id="SSF48371">
    <property type="entry name" value="ARM repeat"/>
    <property type="match status" value="1"/>
</dbReference>
<feature type="compositionally biased region" description="Basic and acidic residues" evidence="5">
    <location>
        <begin position="1722"/>
        <end position="1742"/>
    </location>
</feature>
<dbReference type="GO" id="GO:0007399">
    <property type="term" value="P:nervous system development"/>
    <property type="evidence" value="ECO:0000318"/>
    <property type="project" value="GO_Central"/>
</dbReference>
<feature type="compositionally biased region" description="Basic and acidic residues" evidence="5">
    <location>
        <begin position="1002"/>
        <end position="1024"/>
    </location>
</feature>
<dbReference type="InterPro" id="IPR026818">
    <property type="entry name" value="Apc_fam"/>
</dbReference>
<feature type="compositionally biased region" description="Basic and acidic residues" evidence="5">
    <location>
        <begin position="1287"/>
        <end position="1298"/>
    </location>
</feature>
<feature type="compositionally biased region" description="Low complexity" evidence="5">
    <location>
        <begin position="141"/>
        <end position="157"/>
    </location>
</feature>
<dbReference type="SUPFAM" id="SSF82931">
    <property type="entry name" value="Tumor suppressor gene product Apc"/>
    <property type="match status" value="1"/>
</dbReference>
<feature type="compositionally biased region" description="Polar residues" evidence="5">
    <location>
        <begin position="1706"/>
        <end position="1720"/>
    </location>
</feature>
<feature type="compositionally biased region" description="Low complexity" evidence="5">
    <location>
        <begin position="1485"/>
        <end position="1496"/>
    </location>
</feature>
<dbReference type="SMART" id="SM00185">
    <property type="entry name" value="ARM"/>
    <property type="match status" value="6"/>
</dbReference>
<feature type="compositionally biased region" description="Basic and acidic residues" evidence="5">
    <location>
        <begin position="2533"/>
        <end position="2545"/>
    </location>
</feature>
<feature type="region of interest" description="Disordered" evidence="5">
    <location>
        <begin position="1705"/>
        <end position="2176"/>
    </location>
</feature>
<dbReference type="Gene3D" id="1.20.5.10">
    <property type="match status" value="1"/>
</dbReference>
<feature type="compositionally biased region" description="Basic and acidic residues" evidence="5">
    <location>
        <begin position="1753"/>
        <end position="1784"/>
    </location>
</feature>
<feature type="region of interest" description="Disordered" evidence="5">
    <location>
        <begin position="2274"/>
        <end position="2956"/>
    </location>
</feature>
<dbReference type="PANTHER" id="PTHR12607">
    <property type="entry name" value="ADENOMATOUS POLYPOSIS COLI PROTEIN FAMILY"/>
    <property type="match status" value="1"/>
</dbReference>
<feature type="compositionally biased region" description="Basic and acidic residues" evidence="5">
    <location>
        <begin position="1033"/>
        <end position="1042"/>
    </location>
</feature>
<name>A0A9J7KTF6_BRAFL</name>
<dbReference type="Pfam" id="PF11414">
    <property type="entry name" value="Suppressor_APC"/>
    <property type="match status" value="1"/>
</dbReference>
<evidence type="ECO:0000256" key="4">
    <source>
        <dbReference type="SAM" id="Coils"/>
    </source>
</evidence>
<dbReference type="InterPro" id="IPR009223">
    <property type="entry name" value="APC_rpt"/>
</dbReference>
<feature type="compositionally biased region" description="Polar residues" evidence="5">
    <location>
        <begin position="1371"/>
        <end position="1391"/>
    </location>
</feature>
<dbReference type="Pfam" id="PF05923">
    <property type="entry name" value="APC_r"/>
    <property type="match status" value="7"/>
</dbReference>
<feature type="compositionally biased region" description="Polar residues" evidence="5">
    <location>
        <begin position="2907"/>
        <end position="2924"/>
    </location>
</feature>
<feature type="compositionally biased region" description="Low complexity" evidence="5">
    <location>
        <begin position="1804"/>
        <end position="1818"/>
    </location>
</feature>
<reference evidence="8" key="2">
    <citation type="submission" date="2025-08" db="UniProtKB">
        <authorList>
            <consortium name="RefSeq"/>
        </authorList>
    </citation>
    <scope>IDENTIFICATION</scope>
    <source>
        <strain evidence="8">S238N-H82</strain>
        <tissue evidence="8">Testes</tissue>
    </source>
</reference>
<organism evidence="7 8">
    <name type="scientific">Branchiostoma floridae</name>
    <name type="common">Florida lancelet</name>
    <name type="synonym">Amphioxus</name>
    <dbReference type="NCBI Taxonomy" id="7739"/>
    <lineage>
        <taxon>Eukaryota</taxon>
        <taxon>Metazoa</taxon>
        <taxon>Chordata</taxon>
        <taxon>Cephalochordata</taxon>
        <taxon>Leptocardii</taxon>
        <taxon>Amphioxiformes</taxon>
        <taxon>Branchiostomatidae</taxon>
        <taxon>Branchiostoma</taxon>
    </lineage>
</organism>
<feature type="compositionally biased region" description="Polar residues" evidence="5">
    <location>
        <begin position="2564"/>
        <end position="2582"/>
    </location>
</feature>
<feature type="domain" description="Adenomatous polyposis coli N-terminal dimerisation" evidence="6">
    <location>
        <begin position="43"/>
        <end position="91"/>
    </location>
</feature>
<dbReference type="InterPro" id="IPR041257">
    <property type="entry name" value="APC_rep"/>
</dbReference>
<feature type="compositionally biased region" description="Polar residues" evidence="5">
    <location>
        <begin position="2371"/>
        <end position="2385"/>
    </location>
</feature>
<dbReference type="GO" id="GO:0007389">
    <property type="term" value="P:pattern specification process"/>
    <property type="evidence" value="ECO:0000318"/>
    <property type="project" value="GO_Central"/>
</dbReference>
<feature type="compositionally biased region" description="Low complexity" evidence="5">
    <location>
        <begin position="2549"/>
        <end position="2562"/>
    </location>
</feature>
<feature type="compositionally biased region" description="Low complexity" evidence="5">
    <location>
        <begin position="2204"/>
        <end position="2225"/>
    </location>
</feature>
<sequence>MNKAAEQEGCDGDGNKAGKMSKIKFWKMQLLQLGTKRKMAGPAFDQLLRHVEALQTENMHLKQELQDNSSHLTQLESEACTMKEVLTHIQKGLDEEENQQPANPTTENGLDPAAAQLGNGIRLRNKPLRAWGSHEGSPQQSNHSASNHSAKSSHTSAESTSAKRKLIVQPSQEYLDELEKERARLLQEIEVEEREKELYYTKLQSLTSRIDVLPITEPYSLQNDMARRQLEYEAKKIREEMEERLGGVEEMQARGEAKVQRVRMIEAEMLRIQQTLAQEDSTKAQVERRDTGLCEVNGHREADGKDVKTADAATNTSLSQVVVPKAHTRDSGFCSDPENIWVVPSKTKGDGTQMVTRATQTAEVYIHDGPPPSQHSLERLSQSVLQQSSQYAMQLPLQQVLQSPHSPLMGNPNSPHSLPANRVEMYSALYRGGWPLDKLTKPGTPSETASVMSFNSNSSFGPRRLAPQQLGTKVEMVYSLLSMLGTHDKDDMSRTLLAMSSSQDSCIAMRQSGCLPLLIQLLHGANDSSLLGNSRGSKDARARAAAALHNIVHSLPPEDKRAKQEARVLRLLEQIRAYCDAVRDSDSEEAKGGRPNPADHQVGPAISALMKLSFDEEHRQAMCQLGGLHAVAELLQVDHEINGDTLDQYSITIRRYAGMTLTNLTFGDGVNKATLCSMKSFMRALVSQLKSNSEELRQVTASVLRNLSWRADPGSKKTLREIGSVVMLTRAAMEVKKEATLKSILSALWNLSAHCTENKADICAVQTALAFLVSTLSYKSQSNSLAIIENGGGILRNVSSHIATREDYRQVLRDHNCLQILLDQLRSHSLTIVSNACGTLWNLSARCAKDQETLWEQGAVSMLKNLINSKHKMIAMGSQAALRNLMQARPAVYRNLQDSSSKTNSPGLHVRKMKALEAEIDPTLTETCENVDNLSPKGSPRRGSNEAVSSPLTKRGTLRDFSPTYGDGPARLSLRRNMQRFDSHESLCSNGSNTFPRNWRSQSEERDFIRSRERHSSGTSRSRDSSPQYSSHSLERTRDGTKPKSRTAIQIAKVVEEVSGHSISSGTEESHDGSQNETTCPRSNSATFDHRSHIPIASGATRSQSFSQERKEYLKMQRRPSNDSLNSINSDIYPMSPNLKYPYPKASMDHSYSEESALNSEKGGKMSKYPAELRRKIEIQVENFNKMDNTDMDTPINFSLKYSDEALTPGRRSPTVEEMCRREEEGGREEQIGAVGMENGNHGSFVDAHATVSIRSDIPNKYRLTYSQSDLGGDDEPTNFSLRYTEHTDGDHNDHDSGGEYCTKCKPPQNTGRERQTEAPTGASIGYREGSPKFPNSVRNMYQGQGATEGEKSSSVAGKFASPRMQRHHQSQLNSQVPMSTCPNHSSQGSRPQPLFVSRNNFSLPKDTNVQAGSNMSPRGARDSPRSSNAIHPPTAAFQQGGDQMRNSSQVKPNPPAAASPLPSQWKVHNLHDDPQTFAEEGTPLCFSRVSSLSSLHSEEADDTKCEEEMSPEKEEPQEHFQEDEDESSATGRTELSNHSEPEVEPEDESPTYHEEGQDEELQTPEEYKDAQTPPEPKSTEPGSPNPIGCEETPLVFSRSSSLSSLSSCEMKSISSSVASEFPSHRASEVVSPSDLPDSPSQSMPQSPRHKKKLLTELGIRRSTPQGRHSSQPSSRHQAKGSPSHSVAHASQACEDAPISFVTEGTPLNFSCSTSLSSLTMDEPHITKDVDMRRTRRQLEPVKDEEEVEDEEKERKGQRERNKDEENAHRESFVASEADEKLLDEIISAAMPKNSASGRDKRILANAKKLLNNQAAGKSSGRDTPKSHTSSRYGGQEDTVRRYNTEDTPLNRSNATSLSDLSLMSGMESGARGEAQGESEEHEQMSPEDLMKSESSSMLDGQAEELLAECINSAMPTKSSRPPRRRQIPQPSSGPQKKSSMLPVRSKPTAKVPAGQNNQLRGAAGMASPKARLQPHTNRLNAAQPFTNNTSAASTRQFSNEDSVRCYKEEGTPLNFSTATSLSDLTIDSPDGVSERGGASNKINSQPMQTSNSTPSTTAIPHPHHPRQMPNRGQMSKGSSPYDTPHTYNVEGTPLCFSRNDSLSSLSCDEDVSFQKERQEMKQELNNSRDGGAVGERGATPNNMQEGASSQKQSLKNAARQNKTGQTSSGIPHNLKLVGQNKAMQNRMVEGQNRAQVQRNAPEQASCQNNNSAEANNNAAQPQSAWKKHGNAVGDAYTSNFPRLEKNKDTNLRKPSEEVPVKYYVEDTPVCFSRNSSLSSLDSDMEDENHDRPGNQEADHVTAGQPQEGATAEEGARTFQVEDTPICFSRNSSLSSLSIDSEGEEALLKECISSGQPKHSQITRAKRRTDSSQMPAASQEPTTSHQGKRGKVSSKSSKPNAYGTQEKGIPNGSSSPSPSPTDSNTLPPASPLTVENLRLLNGTAECPEVPADIPSDSSNRSLPSDSEMKHPARPRIVKPTDKDSMEAKRREESAKSVKGKKKVYKSPMSRMKTDSPRAKEKSFVISRESPATPREKSFVISKEKSFVISSGKPSGSTPSKTPARPSTNVSPPGRTTQKNVVSRSPREQGSRSARLSSPKTSPRAGVTSRTPPKSSQPPKIQTPQQRRMEAGRGKEMAGKRGESPRGRTAAQSKVPTGVRSPAKMSPLKQLGRKGSAEEDRPALVKQSTFVKDAPTPSLQKQMEQAAKNDAGQLKKEAAGNKKAPKKAPSSESLREMRGKPAQRATPQKTQSIDSLVKSTRSGSPHLRGPPKMPSADSIRGTKSTPKKSFSRAESTESLKSNSSAASKSSRSSGKKGPFSKVGGATKEPAPWKRSLNNFMSHGEEKSVTSAKQALENREKQDSVKPKMTRSGTLVLSKGPEESKPTTRGNSWRKIPSAIGVDIKPENTEQLSLKTSSTFSISPNSAHVKGPLEEQVQQQVNEPDSDSGDSPDEEEDHLAVLEAELETEVNEEAEVSIENETFVELDSPTRSTASSEFTISIEEKTVTRNIQVSGRASKTGSGADTPDDIEDIWVRRDEGFENIVQQEALLLAQELEQMALERLDQEREEEVKAQDENIKGIEREDTERGSPGEGRNQSGGMGFRKTPNSSPADSDRPEGLPFGRSRTPPLNSSKNSSPSSGNSATALVSPFNYSPPKHDREAAGRTSRIPMATVARGSPTQQRQRKGPGESGSEGSEKATYLVTSV</sequence>
<dbReference type="GO" id="GO:0008013">
    <property type="term" value="F:beta-catenin binding"/>
    <property type="evidence" value="ECO:0000318"/>
    <property type="project" value="GO_Central"/>
</dbReference>
<feature type="compositionally biased region" description="Basic and acidic residues" evidence="5">
    <location>
        <begin position="2289"/>
        <end position="2300"/>
    </location>
</feature>
<feature type="compositionally biased region" description="Low complexity" evidence="5">
    <location>
        <begin position="2410"/>
        <end position="2427"/>
    </location>
</feature>
<proteinExistence type="inferred from homology"/>
<feature type="compositionally biased region" description="Polar residues" evidence="5">
    <location>
        <begin position="1398"/>
        <end position="1417"/>
    </location>
</feature>
<dbReference type="Proteomes" id="UP000001554">
    <property type="component" value="Chromosome 3"/>
</dbReference>
<dbReference type="GO" id="GO:0005737">
    <property type="term" value="C:cytoplasm"/>
    <property type="evidence" value="ECO:0007669"/>
    <property type="project" value="UniProtKB-ARBA"/>
</dbReference>